<organism evidence="1 2">
    <name type="scientific">Acinetobacter lwoffii NCTC 5866 = CIP 64.10 = NIPH 512</name>
    <dbReference type="NCBI Taxonomy" id="981327"/>
    <lineage>
        <taxon>Bacteria</taxon>
        <taxon>Pseudomonadati</taxon>
        <taxon>Pseudomonadota</taxon>
        <taxon>Gammaproteobacteria</taxon>
        <taxon>Moraxellales</taxon>
        <taxon>Moraxellaceae</taxon>
        <taxon>Acinetobacter</taxon>
    </lineage>
</organism>
<accession>A0ABP2ZFY4</accession>
<keyword evidence="2" id="KW-1185">Reference proteome</keyword>
<dbReference type="Proteomes" id="UP000018465">
    <property type="component" value="Unassembled WGS sequence"/>
</dbReference>
<dbReference type="RefSeq" id="WP_016807065.1">
    <property type="nucleotide sequence ID" value="NZ_KI530561.1"/>
</dbReference>
<proteinExistence type="predicted"/>
<evidence type="ECO:0000313" key="2">
    <source>
        <dbReference type="Proteomes" id="UP000018465"/>
    </source>
</evidence>
<protein>
    <recommendedName>
        <fullName evidence="3">SinR family protein</fullName>
    </recommendedName>
</protein>
<name>A0ABP2ZFY4_ACILW</name>
<comment type="caution">
    <text evidence="1">The sequence shown here is derived from an EMBL/GenBank/DDBJ whole genome shotgun (WGS) entry which is preliminary data.</text>
</comment>
<evidence type="ECO:0008006" key="3">
    <source>
        <dbReference type="Google" id="ProtNLM"/>
    </source>
</evidence>
<gene>
    <name evidence="1" type="ORF">P800_01251</name>
</gene>
<reference evidence="1 2" key="1">
    <citation type="submission" date="2013-10" db="EMBL/GenBank/DDBJ databases">
        <title>The Genome Sequence of Acinetobacter lwoffii NIPH 512.</title>
        <authorList>
            <consortium name="The Broad Institute Genomics Platform"/>
            <consortium name="The Broad Institute Genome Sequencing Center for Infectious Disease"/>
            <person name="Cerqueira G."/>
            <person name="Feldgarden M."/>
            <person name="Courvalin P."/>
            <person name="Grillot-Courvalin C."/>
            <person name="Clermont D."/>
            <person name="Rocha E."/>
            <person name="Yoon E.-J."/>
            <person name="Nemec A."/>
            <person name="Young S.K."/>
            <person name="Zeng Q."/>
            <person name="Gargeya S."/>
            <person name="Fitzgerald M."/>
            <person name="Abouelleil A."/>
            <person name="Alvarado L."/>
            <person name="Berlin A.M."/>
            <person name="Chapman S.B."/>
            <person name="Gainer-Dewar J."/>
            <person name="Goldberg J."/>
            <person name="Gnerre S."/>
            <person name="Griggs A."/>
            <person name="Gujja S."/>
            <person name="Hansen M."/>
            <person name="Howarth C."/>
            <person name="Imamovic A."/>
            <person name="Ireland A."/>
            <person name="Larimer J."/>
            <person name="McCowan C."/>
            <person name="Murphy C."/>
            <person name="Pearson M."/>
            <person name="Poon T.W."/>
            <person name="Priest M."/>
            <person name="Roberts A."/>
            <person name="Saif S."/>
            <person name="Shea T."/>
            <person name="Sykes S."/>
            <person name="Wortman J."/>
            <person name="Nusbaum C."/>
            <person name="Birren B."/>
        </authorList>
    </citation>
    <scope>NUCLEOTIDE SEQUENCE [LARGE SCALE GENOMIC DNA]</scope>
    <source>
        <strain evidence="1 2">NIPH 512</strain>
    </source>
</reference>
<dbReference type="EMBL" id="AYHO01000002">
    <property type="protein sequence ID" value="ESJ96427.1"/>
    <property type="molecule type" value="Genomic_DNA"/>
</dbReference>
<sequence length="89" mass="10506">MAYYSVTYDLIKSKDYNKMYEGIKAVSNDIWVRPTRSQWIILTNKTAGQVRDFLQNYIDSDDVLFVIEVDKSSWASWNVDKKITDWLNS</sequence>
<evidence type="ECO:0000313" key="1">
    <source>
        <dbReference type="EMBL" id="ESJ96427.1"/>
    </source>
</evidence>